<dbReference type="Pfam" id="PF11138">
    <property type="entry name" value="DUF2911"/>
    <property type="match status" value="1"/>
</dbReference>
<name>U5BV67_9BACT</name>
<sequence length="201" mass="22222">MAGLLIACNPEKKEVETTAPTTEISQLEKEHLLEMVGYAESVNLGLVDDTIKGSARREAKGSIGGTEVTINYGSPGKRGRTIWNGLVAYDQVWVSGSHWATAVTFSKDVVIDGTEVKAGTYAFFTIPGVSEWTVILNKNFDQHLADEYDEVEDLVRIIVQPKELDHEVQRLTYEVEKTSDADGVISLSWDQIKVSMPFSIK</sequence>
<protein>
    <recommendedName>
        <fullName evidence="3">DUF2911 domain-containing protein</fullName>
    </recommendedName>
</protein>
<evidence type="ECO:0000313" key="2">
    <source>
        <dbReference type="Proteomes" id="UP000016843"/>
    </source>
</evidence>
<dbReference type="InterPro" id="IPR021314">
    <property type="entry name" value="DUF2911"/>
</dbReference>
<dbReference type="EMBL" id="AWXR01000051">
    <property type="protein sequence ID" value="ERM81439.1"/>
    <property type="molecule type" value="Genomic_DNA"/>
</dbReference>
<proteinExistence type="predicted"/>
<dbReference type="Proteomes" id="UP000016843">
    <property type="component" value="Unassembled WGS sequence"/>
</dbReference>
<reference evidence="1 2" key="1">
    <citation type="journal article" date="2013" name="Genome Announc.">
        <title>Draft Genome Sequence of the Psychrophilic and Alkaliphilic Rhodonellum psychrophilum Strain GCM71T.</title>
        <authorList>
            <person name="Hauptmann A.L."/>
            <person name="Glaring M.A."/>
            <person name="Hallin P.F."/>
            <person name="Prieme A."/>
            <person name="Stougaard P."/>
        </authorList>
    </citation>
    <scope>NUCLEOTIDE SEQUENCE [LARGE SCALE GENOMIC DNA]</scope>
    <source>
        <strain evidence="1 2">GCM71</strain>
    </source>
</reference>
<dbReference type="eggNOG" id="COG4319">
    <property type="taxonomic scope" value="Bacteria"/>
</dbReference>
<accession>U5BV67</accession>
<evidence type="ECO:0008006" key="3">
    <source>
        <dbReference type="Google" id="ProtNLM"/>
    </source>
</evidence>
<keyword evidence="2" id="KW-1185">Reference proteome</keyword>
<comment type="caution">
    <text evidence="1">The sequence shown here is derived from an EMBL/GenBank/DDBJ whole genome shotgun (WGS) entry which is preliminary data.</text>
</comment>
<dbReference type="AlphaFoldDB" id="U5BV67"/>
<evidence type="ECO:0000313" key="1">
    <source>
        <dbReference type="EMBL" id="ERM81439.1"/>
    </source>
</evidence>
<gene>
    <name evidence="1" type="ORF">P872_09470</name>
</gene>
<organism evidence="1 2">
    <name type="scientific">Rhodonellum psychrophilum GCM71 = DSM 17998</name>
    <dbReference type="NCBI Taxonomy" id="1123057"/>
    <lineage>
        <taxon>Bacteria</taxon>
        <taxon>Pseudomonadati</taxon>
        <taxon>Bacteroidota</taxon>
        <taxon>Cytophagia</taxon>
        <taxon>Cytophagales</taxon>
        <taxon>Cytophagaceae</taxon>
        <taxon>Rhodonellum</taxon>
    </lineage>
</organism>